<dbReference type="Proteomes" id="UP000037210">
    <property type="component" value="Unassembled WGS sequence"/>
</dbReference>
<reference evidence="1 2" key="1">
    <citation type="submission" date="2015-06" db="EMBL/GenBank/DDBJ databases">
        <title>New insights into the roles of widespread benthic archaea in carbon and nitrogen cycling.</title>
        <authorList>
            <person name="Lazar C.S."/>
            <person name="Baker B.J."/>
            <person name="Seitz K.W."/>
            <person name="Hyde A.S."/>
            <person name="Dick G.J."/>
            <person name="Hinrichs K.-U."/>
            <person name="Teske A.P."/>
        </authorList>
    </citation>
    <scope>NUCLEOTIDE SEQUENCE [LARGE SCALE GENOMIC DNA]</scope>
    <source>
        <strain evidence="1">DG-45</strain>
    </source>
</reference>
<dbReference type="EMBL" id="LFWZ01000004">
    <property type="protein sequence ID" value="KON31481.1"/>
    <property type="molecule type" value="Genomic_DNA"/>
</dbReference>
<comment type="caution">
    <text evidence="1">The sequence shown here is derived from an EMBL/GenBank/DDBJ whole genome shotgun (WGS) entry which is preliminary data.</text>
</comment>
<protein>
    <recommendedName>
        <fullName evidence="3">ATP-cone domain-containing protein</fullName>
    </recommendedName>
</protein>
<dbReference type="AlphaFoldDB" id="A0A0M0BTJ4"/>
<gene>
    <name evidence="1" type="ORF">AC482_00765</name>
</gene>
<organism evidence="1 2">
    <name type="scientific">miscellaneous Crenarchaeota group-15 archaeon DG-45</name>
    <dbReference type="NCBI Taxonomy" id="1685127"/>
    <lineage>
        <taxon>Archaea</taxon>
        <taxon>Candidatus Bathyarchaeota</taxon>
        <taxon>MCG-15</taxon>
    </lineage>
</organism>
<accession>A0A0M0BTJ4</accession>
<name>A0A0M0BTJ4_9ARCH</name>
<evidence type="ECO:0000313" key="1">
    <source>
        <dbReference type="EMBL" id="KON31481.1"/>
    </source>
</evidence>
<evidence type="ECO:0000313" key="2">
    <source>
        <dbReference type="Proteomes" id="UP000037210"/>
    </source>
</evidence>
<proteinExistence type="predicted"/>
<evidence type="ECO:0008006" key="3">
    <source>
        <dbReference type="Google" id="ProtNLM"/>
    </source>
</evidence>
<sequence>MFRVRKSEFWRSTHAADAEPYEAFDRRKIEMALVRAGARGPVVGEIAAAVEPFEGMTTDDIDGAVVRELERRDPETARHWKMKRDYNRSRFKGG</sequence>